<feature type="transmembrane region" description="Helical" evidence="6">
    <location>
        <begin position="90"/>
        <end position="108"/>
    </location>
</feature>
<protein>
    <recommendedName>
        <fullName evidence="6">Stress-associated endoplasmic reticulum protein</fullName>
    </recommendedName>
</protein>
<dbReference type="KEGG" id="mbe:MBM_07789"/>
<evidence type="ECO:0000313" key="8">
    <source>
        <dbReference type="EMBL" id="EKD14112.1"/>
    </source>
</evidence>
<dbReference type="HOGENOM" id="CLU_2134046_0_0_1"/>
<evidence type="ECO:0000256" key="6">
    <source>
        <dbReference type="RuleBase" id="RU364120"/>
    </source>
</evidence>
<dbReference type="EMBL" id="JH921447">
    <property type="protein sequence ID" value="EKD14112.1"/>
    <property type="molecule type" value="Genomic_DNA"/>
</dbReference>
<keyword evidence="3 6" id="KW-0256">Endoplasmic reticulum</keyword>
<dbReference type="AlphaFoldDB" id="K1WP61"/>
<feature type="region of interest" description="Disordered" evidence="7">
    <location>
        <begin position="25"/>
        <end position="80"/>
    </location>
</feature>
<comment type="subcellular location">
    <subcellularLocation>
        <location evidence="6">Membrane</location>
        <topology evidence="6">Single-pass membrane protein</topology>
    </subcellularLocation>
    <subcellularLocation>
        <location evidence="6">Endoplasmic reticulum membrane</location>
        <topology evidence="6">Single-pass membrane protein</topology>
    </subcellularLocation>
</comment>
<dbReference type="eggNOG" id="ENOG502SDGZ">
    <property type="taxonomic scope" value="Eukaryota"/>
</dbReference>
<evidence type="ECO:0000256" key="2">
    <source>
        <dbReference type="ARBA" id="ARBA00022692"/>
    </source>
</evidence>
<sequence>MACGQIVAISIYTLTPLLSHNTDIDINTRRHEHHKPTPNRPTAQPTSTMAQTPEQRKRNEKFNKQQDAKRGKPTQEIIKKQSFKSPVSPVVLGLLAFVIFGGLVFELISRMIG</sequence>
<feature type="compositionally biased region" description="Polar residues" evidence="7">
    <location>
        <begin position="40"/>
        <end position="53"/>
    </location>
</feature>
<evidence type="ECO:0000256" key="1">
    <source>
        <dbReference type="ARBA" id="ARBA00005500"/>
    </source>
</evidence>
<dbReference type="InterPro" id="IPR010580">
    <property type="entry name" value="ER_stress-assoc"/>
</dbReference>
<name>K1WP61_MARBU</name>
<keyword evidence="9" id="KW-1185">Reference proteome</keyword>
<dbReference type="GO" id="GO:0005789">
    <property type="term" value="C:endoplasmic reticulum membrane"/>
    <property type="evidence" value="ECO:0007669"/>
    <property type="project" value="UniProtKB-SubCell"/>
</dbReference>
<evidence type="ECO:0000256" key="7">
    <source>
        <dbReference type="SAM" id="MobiDB-lite"/>
    </source>
</evidence>
<comment type="similarity">
    <text evidence="1 6">Belongs to the RAMP4 family.</text>
</comment>
<dbReference type="OrthoDB" id="16679at2759"/>
<feature type="compositionally biased region" description="Basic and acidic residues" evidence="7">
    <location>
        <begin position="54"/>
        <end position="70"/>
    </location>
</feature>
<dbReference type="InParanoid" id="K1WP61"/>
<dbReference type="Pfam" id="PF06624">
    <property type="entry name" value="RAMP4"/>
    <property type="match status" value="1"/>
</dbReference>
<gene>
    <name evidence="8" type="ORF">MBM_07789</name>
</gene>
<comment type="function">
    <text evidence="6">Interacts with target proteins during translocation into the lumen of the endoplasmic reticulum. Protects unfolded target proteins against degradation and facilitate correct glycosylation.</text>
</comment>
<evidence type="ECO:0000256" key="3">
    <source>
        <dbReference type="ARBA" id="ARBA00022824"/>
    </source>
</evidence>
<accession>K1WP61</accession>
<dbReference type="Proteomes" id="UP000006753">
    <property type="component" value="Unassembled WGS sequence"/>
</dbReference>
<dbReference type="FunCoup" id="K1WP61">
    <property type="interactions" value="15"/>
</dbReference>
<reference evidence="8 9" key="1">
    <citation type="journal article" date="2012" name="BMC Genomics">
        <title>Sequencing the genome of Marssonina brunnea reveals fungus-poplar co-evolution.</title>
        <authorList>
            <person name="Zhu S."/>
            <person name="Cao Y.-Z."/>
            <person name="Jiang C."/>
            <person name="Tan B.-Y."/>
            <person name="Wang Z."/>
            <person name="Feng S."/>
            <person name="Zhang L."/>
            <person name="Su X.-H."/>
            <person name="Brejova B."/>
            <person name="Vinar T."/>
            <person name="Xu M."/>
            <person name="Wang M.-X."/>
            <person name="Zhang S.-G."/>
            <person name="Huang M.-R."/>
            <person name="Wu R."/>
            <person name="Zhou Y."/>
        </authorList>
    </citation>
    <scope>NUCLEOTIDE SEQUENCE [LARGE SCALE GENOMIC DNA]</scope>
    <source>
        <strain evidence="8 9">MB_m1</strain>
    </source>
</reference>
<evidence type="ECO:0000256" key="5">
    <source>
        <dbReference type="ARBA" id="ARBA00023136"/>
    </source>
</evidence>
<organism evidence="8 9">
    <name type="scientific">Marssonina brunnea f. sp. multigermtubi (strain MB_m1)</name>
    <name type="common">Marssonina leaf spot fungus</name>
    <dbReference type="NCBI Taxonomy" id="1072389"/>
    <lineage>
        <taxon>Eukaryota</taxon>
        <taxon>Fungi</taxon>
        <taxon>Dikarya</taxon>
        <taxon>Ascomycota</taxon>
        <taxon>Pezizomycotina</taxon>
        <taxon>Leotiomycetes</taxon>
        <taxon>Helotiales</taxon>
        <taxon>Drepanopezizaceae</taxon>
        <taxon>Drepanopeziza</taxon>
    </lineage>
</organism>
<evidence type="ECO:0000256" key="4">
    <source>
        <dbReference type="ARBA" id="ARBA00022989"/>
    </source>
</evidence>
<keyword evidence="4 6" id="KW-1133">Transmembrane helix</keyword>
<evidence type="ECO:0000313" key="9">
    <source>
        <dbReference type="Proteomes" id="UP000006753"/>
    </source>
</evidence>
<keyword evidence="5 6" id="KW-0472">Membrane</keyword>
<keyword evidence="2 6" id="KW-0812">Transmembrane</keyword>
<proteinExistence type="inferred from homology"/>